<dbReference type="AlphaFoldDB" id="A0A3E2TTH1"/>
<reference evidence="1" key="1">
    <citation type="submission" date="2018-08" db="EMBL/GenBank/DDBJ databases">
        <title>A genome reference for cultivated species of the human gut microbiota.</title>
        <authorList>
            <person name="Zou Y."/>
            <person name="Xue W."/>
            <person name="Luo G."/>
        </authorList>
    </citation>
    <scope>NUCLEOTIDE SEQUENCE [LARGE SCALE GENOMIC DNA]</scope>
    <source>
        <strain evidence="1">AF31-14AC</strain>
    </source>
</reference>
<protein>
    <submittedName>
        <fullName evidence="1">Uncharacterized protein</fullName>
    </submittedName>
</protein>
<dbReference type="RefSeq" id="WP_117530169.1">
    <property type="nucleotide sequence ID" value="NZ_QVES01000022.1"/>
</dbReference>
<organism evidence="1">
    <name type="scientific">Faecalibacterium prausnitzii</name>
    <dbReference type="NCBI Taxonomy" id="853"/>
    <lineage>
        <taxon>Bacteria</taxon>
        <taxon>Bacillati</taxon>
        <taxon>Bacillota</taxon>
        <taxon>Clostridia</taxon>
        <taxon>Eubacteriales</taxon>
        <taxon>Oscillospiraceae</taxon>
        <taxon>Faecalibacterium</taxon>
    </lineage>
</organism>
<dbReference type="Proteomes" id="UP000260782">
    <property type="component" value="Unassembled WGS sequence"/>
</dbReference>
<dbReference type="EMBL" id="QVES01000022">
    <property type="protein sequence ID" value="RGB82273.1"/>
    <property type="molecule type" value="Genomic_DNA"/>
</dbReference>
<comment type="caution">
    <text evidence="1">The sequence shown here is derived from an EMBL/GenBank/DDBJ whole genome shotgun (WGS) entry which is preliminary data.</text>
</comment>
<sequence length="75" mass="8518">MEHSKNILRVGRREELPLKIAKAHAETISISRRYKAAAQTLCGGFFAAKTDTCSQKVQPFEQKILFFSCKIDNMD</sequence>
<evidence type="ECO:0000313" key="1">
    <source>
        <dbReference type="EMBL" id="RGB82273.1"/>
    </source>
</evidence>
<proteinExistence type="predicted"/>
<name>A0A3E2TTH1_9FIRM</name>
<accession>A0A3E2TTH1</accession>
<gene>
    <name evidence="1" type="ORF">DWZ25_13855</name>
</gene>